<feature type="compositionally biased region" description="Basic residues" evidence="2">
    <location>
        <begin position="25"/>
        <end position="38"/>
    </location>
</feature>
<organism evidence="3">
    <name type="scientific">Ganoderma boninense</name>
    <dbReference type="NCBI Taxonomy" id="34458"/>
    <lineage>
        <taxon>Eukaryota</taxon>
        <taxon>Fungi</taxon>
        <taxon>Dikarya</taxon>
        <taxon>Basidiomycota</taxon>
        <taxon>Agaricomycotina</taxon>
        <taxon>Agaricomycetes</taxon>
        <taxon>Polyporales</taxon>
        <taxon>Polyporaceae</taxon>
        <taxon>Ganoderma</taxon>
    </lineage>
</organism>
<dbReference type="EMBL" id="LR724756">
    <property type="protein sequence ID" value="VWO95370.1"/>
    <property type="molecule type" value="Genomic_DNA"/>
</dbReference>
<keyword evidence="1" id="KW-0808">Transferase</keyword>
<keyword evidence="3" id="KW-0418">Kinase</keyword>
<evidence type="ECO:0000256" key="1">
    <source>
        <dbReference type="ARBA" id="ARBA00022679"/>
    </source>
</evidence>
<feature type="region of interest" description="Disordered" evidence="2">
    <location>
        <begin position="1"/>
        <end position="40"/>
    </location>
</feature>
<dbReference type="PANTHER" id="PTHR43861:SF3">
    <property type="entry name" value="PUTATIVE (AFU_ORTHOLOGUE AFUA_2G14390)-RELATED"/>
    <property type="match status" value="1"/>
</dbReference>
<sequence length="273" mass="29710">MSNQCAHGHSHGDAASAGNPPQGHGHGHGHTHGHGHGHATHDFAATNRAYFDEYAKNGDEAFAGWRDMARKEIDAMRARWPPLFDKEHTVVLDFACGVGPIAWEGMISEQLIPHVKKIVGVDISQVSVDRYNALATEKLGLTPEKMKAVNVELKGEEGELDGIKFDLVVCCSSFHHFASIDDTTRLLMSFLKPGGALLVADIKAADDGHQLFPEGYHGVVPHRHGITEVRLRTTFEGAGLGAFEFHDAATHTLPHDPNGEEATWFIARGVKPE</sequence>
<accession>A0A5K1JTR4</accession>
<dbReference type="AlphaFoldDB" id="A0A5K1JTR4"/>
<dbReference type="InterPro" id="IPR029063">
    <property type="entry name" value="SAM-dependent_MTases_sf"/>
</dbReference>
<evidence type="ECO:0000256" key="2">
    <source>
        <dbReference type="SAM" id="MobiDB-lite"/>
    </source>
</evidence>
<dbReference type="GO" id="GO:0016301">
    <property type="term" value="F:kinase activity"/>
    <property type="evidence" value="ECO:0007669"/>
    <property type="project" value="UniProtKB-KW"/>
</dbReference>
<protein>
    <submittedName>
        <fullName evidence="3">Protein kinase domain-containing protein</fullName>
    </submittedName>
</protein>
<proteinExistence type="predicted"/>
<dbReference type="Pfam" id="PF13489">
    <property type="entry name" value="Methyltransf_23"/>
    <property type="match status" value="1"/>
</dbReference>
<dbReference type="CDD" id="cd02440">
    <property type="entry name" value="AdoMet_MTases"/>
    <property type="match status" value="1"/>
</dbReference>
<dbReference type="Gene3D" id="3.40.50.150">
    <property type="entry name" value="Vaccinia Virus protein VP39"/>
    <property type="match status" value="1"/>
</dbReference>
<reference evidence="3" key="1">
    <citation type="submission" date="2019-10" db="EMBL/GenBank/DDBJ databases">
        <authorList>
            <person name="Nor Muhammad N."/>
        </authorList>
    </citation>
    <scope>NUCLEOTIDE SEQUENCE</scope>
</reference>
<dbReference type="PANTHER" id="PTHR43861">
    <property type="entry name" value="TRANS-ACONITATE 2-METHYLTRANSFERASE-RELATED"/>
    <property type="match status" value="1"/>
</dbReference>
<evidence type="ECO:0000313" key="3">
    <source>
        <dbReference type="EMBL" id="VWO95370.1"/>
    </source>
</evidence>
<dbReference type="SUPFAM" id="SSF53335">
    <property type="entry name" value="S-adenosyl-L-methionine-dependent methyltransferases"/>
    <property type="match status" value="1"/>
</dbReference>
<name>A0A5K1JTR4_9APHY</name>
<gene>
    <name evidence="3" type="primary">I1RDX3</name>
</gene>